<gene>
    <name evidence="2" type="ORF">Plo01_79270</name>
</gene>
<dbReference type="AlphaFoldDB" id="A0A8J3WA46"/>
<dbReference type="RefSeq" id="WP_203895887.1">
    <property type="nucleotide sequence ID" value="NZ_BOOH01000079.1"/>
</dbReference>
<name>A0A8J3WA46_9ACTN</name>
<dbReference type="EMBL" id="BOOH01000079">
    <property type="protein sequence ID" value="GIH81498.1"/>
    <property type="molecule type" value="Genomic_DNA"/>
</dbReference>
<evidence type="ECO:0000313" key="2">
    <source>
        <dbReference type="EMBL" id="GIH81498.1"/>
    </source>
</evidence>
<dbReference type="Proteomes" id="UP000616724">
    <property type="component" value="Unassembled WGS sequence"/>
</dbReference>
<evidence type="ECO:0000256" key="1">
    <source>
        <dbReference type="SAM" id="Phobius"/>
    </source>
</evidence>
<dbReference type="InterPro" id="IPR021401">
    <property type="entry name" value="DUF3040"/>
</dbReference>
<evidence type="ECO:0008006" key="4">
    <source>
        <dbReference type="Google" id="ProtNLM"/>
    </source>
</evidence>
<protein>
    <recommendedName>
        <fullName evidence="4">DUF3040 domain-containing protein</fullName>
    </recommendedName>
</protein>
<organism evidence="2 3">
    <name type="scientific">Planobispora longispora</name>
    <dbReference type="NCBI Taxonomy" id="28887"/>
    <lineage>
        <taxon>Bacteria</taxon>
        <taxon>Bacillati</taxon>
        <taxon>Actinomycetota</taxon>
        <taxon>Actinomycetes</taxon>
        <taxon>Streptosporangiales</taxon>
        <taxon>Streptosporangiaceae</taxon>
        <taxon>Planobispora</taxon>
    </lineage>
</organism>
<proteinExistence type="predicted"/>
<feature type="transmembrane region" description="Helical" evidence="1">
    <location>
        <begin position="48"/>
        <end position="68"/>
    </location>
</feature>
<keyword evidence="1" id="KW-1133">Transmembrane helix</keyword>
<keyword evidence="1" id="KW-0812">Transmembrane</keyword>
<keyword evidence="1" id="KW-0472">Membrane</keyword>
<keyword evidence="3" id="KW-1185">Reference proteome</keyword>
<reference evidence="2 3" key="1">
    <citation type="submission" date="2021-01" db="EMBL/GenBank/DDBJ databases">
        <title>Whole genome shotgun sequence of Planobispora longispora NBRC 13918.</title>
        <authorList>
            <person name="Komaki H."/>
            <person name="Tamura T."/>
        </authorList>
    </citation>
    <scope>NUCLEOTIDE SEQUENCE [LARGE SCALE GENOMIC DNA]</scope>
    <source>
        <strain evidence="2 3">NBRC 13918</strain>
    </source>
</reference>
<sequence>MGLSVREKRVLTAIAGQFRTEEPDLARSLVSFATGTIPTEILPSRRHMLVVALLAALMAVMAVVLPSLGGVGGDSIAATHAQHGG</sequence>
<comment type="caution">
    <text evidence="2">The sequence shown here is derived from an EMBL/GenBank/DDBJ whole genome shotgun (WGS) entry which is preliminary data.</text>
</comment>
<accession>A0A8J3WA46</accession>
<evidence type="ECO:0000313" key="3">
    <source>
        <dbReference type="Proteomes" id="UP000616724"/>
    </source>
</evidence>
<dbReference type="Pfam" id="PF11239">
    <property type="entry name" value="DUF3040"/>
    <property type="match status" value="1"/>
</dbReference>